<dbReference type="Proteomes" id="UP001154282">
    <property type="component" value="Unassembled WGS sequence"/>
</dbReference>
<evidence type="ECO:0000313" key="6">
    <source>
        <dbReference type="EMBL" id="CAI0407151.1"/>
    </source>
</evidence>
<gene>
    <name evidence="6" type="ORF">LITE_LOCUS13470</name>
</gene>
<dbReference type="InterPro" id="IPR001360">
    <property type="entry name" value="Glyco_hydro_1"/>
</dbReference>
<dbReference type="PANTHER" id="PTHR10353">
    <property type="entry name" value="GLYCOSYL HYDROLASE"/>
    <property type="match status" value="1"/>
</dbReference>
<evidence type="ECO:0008006" key="8">
    <source>
        <dbReference type="Google" id="ProtNLM"/>
    </source>
</evidence>
<name>A0AAV0JB43_9ROSI</name>
<dbReference type="Gene3D" id="3.20.20.80">
    <property type="entry name" value="Glycosidases"/>
    <property type="match status" value="1"/>
</dbReference>
<dbReference type="Pfam" id="PF00232">
    <property type="entry name" value="Glyco_hydro_1"/>
    <property type="match status" value="1"/>
</dbReference>
<evidence type="ECO:0000256" key="5">
    <source>
        <dbReference type="SAM" id="MobiDB-lite"/>
    </source>
</evidence>
<protein>
    <recommendedName>
        <fullName evidence="8">Beta-glucosidase</fullName>
    </recommendedName>
</protein>
<keyword evidence="3" id="KW-0326">Glycosidase</keyword>
<evidence type="ECO:0000256" key="4">
    <source>
        <dbReference type="RuleBase" id="RU003690"/>
    </source>
</evidence>
<feature type="compositionally biased region" description="Basic residues" evidence="5">
    <location>
        <begin position="1"/>
        <end position="13"/>
    </location>
</feature>
<dbReference type="InterPro" id="IPR033132">
    <property type="entry name" value="GH_1_N_CS"/>
</dbReference>
<comment type="similarity">
    <text evidence="1 4">Belongs to the glycosyl hydrolase 1 family.</text>
</comment>
<evidence type="ECO:0000256" key="3">
    <source>
        <dbReference type="ARBA" id="ARBA00023295"/>
    </source>
</evidence>
<dbReference type="SUPFAM" id="SSF51445">
    <property type="entry name" value="(Trans)glycosidases"/>
    <property type="match status" value="1"/>
</dbReference>
<accession>A0AAV0JB43</accession>
<organism evidence="6 7">
    <name type="scientific">Linum tenue</name>
    <dbReference type="NCBI Taxonomy" id="586396"/>
    <lineage>
        <taxon>Eukaryota</taxon>
        <taxon>Viridiplantae</taxon>
        <taxon>Streptophyta</taxon>
        <taxon>Embryophyta</taxon>
        <taxon>Tracheophyta</taxon>
        <taxon>Spermatophyta</taxon>
        <taxon>Magnoliopsida</taxon>
        <taxon>eudicotyledons</taxon>
        <taxon>Gunneridae</taxon>
        <taxon>Pentapetalae</taxon>
        <taxon>rosids</taxon>
        <taxon>fabids</taxon>
        <taxon>Malpighiales</taxon>
        <taxon>Linaceae</taxon>
        <taxon>Linum</taxon>
    </lineage>
</organism>
<evidence type="ECO:0000313" key="7">
    <source>
        <dbReference type="Proteomes" id="UP001154282"/>
    </source>
</evidence>
<keyword evidence="2" id="KW-0378">Hydrolase</keyword>
<dbReference type="AlphaFoldDB" id="A0AAV0JB43"/>
<keyword evidence="7" id="KW-1185">Reference proteome</keyword>
<evidence type="ECO:0000256" key="2">
    <source>
        <dbReference type="ARBA" id="ARBA00022801"/>
    </source>
</evidence>
<dbReference type="EMBL" id="CAMGYJ010000004">
    <property type="protein sequence ID" value="CAI0407151.1"/>
    <property type="molecule type" value="Genomic_DNA"/>
</dbReference>
<comment type="caution">
    <text evidence="6">The sequence shown here is derived from an EMBL/GenBank/DDBJ whole genome shotgun (WGS) entry which is preliminary data.</text>
</comment>
<proteinExistence type="inferred from homology"/>
<feature type="region of interest" description="Disordered" evidence="5">
    <location>
        <begin position="1"/>
        <end position="36"/>
    </location>
</feature>
<feature type="non-terminal residue" evidence="6">
    <location>
        <position position="1"/>
    </location>
</feature>
<dbReference type="GO" id="GO:0008422">
    <property type="term" value="F:beta-glucosidase activity"/>
    <property type="evidence" value="ECO:0007669"/>
    <property type="project" value="TreeGrafter"/>
</dbReference>
<dbReference type="PROSITE" id="PS00653">
    <property type="entry name" value="GLYCOSYL_HYDROL_F1_2"/>
    <property type="match status" value="1"/>
</dbReference>
<evidence type="ECO:0000256" key="1">
    <source>
        <dbReference type="ARBA" id="ARBA00010838"/>
    </source>
</evidence>
<dbReference type="FunFam" id="3.20.20.80:FF:000020">
    <property type="entry name" value="Beta-glucosidase 12"/>
    <property type="match status" value="1"/>
</dbReference>
<sequence length="561" mass="63873">THQNRTNKQRRQKPNLFLPEKSKHPPSTTVTKSRRRTMGASSPFLLLLLMTMTAVFALLPSPSVSFSLKSAKSFLRRSSDSPFRDDFLFGTAASSYQFEGAYLSDGKGISNWDVHSHTPGKIVDGSNGDVAVDSYHLYQEDIKLMKSLGVNSYRFSISWARILPKGRFGEINQAGIAYYNELIDALVLKGVEPFVTLCHFDMPQELEERYGSWLSPEIQEDFGYYADVCFKYFGDRVKYWSTFNEPNFQVSFGYRDGTFPPSRCSGQFGNCTAGDSETEPFIAAHNIILSHAAAVDVYRTKYQKAQKGMIGIVLHCAWFEPFSDSEADKLATDRANAFYANWFFDPIVFGRYPEEMAQILGSTLPEFSSKDMAKLKQGLDFLGINHYTSYYVKDCMYSACEPGLGTTRSEGFFQQIQERNGFPMGKRGDLGWQYVYPQGMEKMVTYFKDRYNNVPMIITENGYGEMNSPMLTTGDFLNDVRRVEYMSGYLESLMAAIRKGADVRGYYAWSLLDNFEWTNGYTQRFGICHVDYVTLKRTPKLSAKWFKGFIDKYGNAPKALM</sequence>
<dbReference type="PANTHER" id="PTHR10353:SF213">
    <property type="entry name" value="BETA-GLUCOSIDASE 45-RELATED"/>
    <property type="match status" value="1"/>
</dbReference>
<dbReference type="PRINTS" id="PR00131">
    <property type="entry name" value="GLHYDRLASE1"/>
</dbReference>
<dbReference type="InterPro" id="IPR017853">
    <property type="entry name" value="GH"/>
</dbReference>
<dbReference type="GO" id="GO:0005975">
    <property type="term" value="P:carbohydrate metabolic process"/>
    <property type="evidence" value="ECO:0007669"/>
    <property type="project" value="InterPro"/>
</dbReference>
<reference evidence="6" key="1">
    <citation type="submission" date="2022-08" db="EMBL/GenBank/DDBJ databases">
        <authorList>
            <person name="Gutierrez-Valencia J."/>
        </authorList>
    </citation>
    <scope>NUCLEOTIDE SEQUENCE</scope>
</reference>